<gene>
    <name evidence="9" type="ORF">I8J29_29815</name>
</gene>
<evidence type="ECO:0000313" key="9">
    <source>
        <dbReference type="EMBL" id="MBO7748390.1"/>
    </source>
</evidence>
<evidence type="ECO:0000256" key="1">
    <source>
        <dbReference type="ARBA" id="ARBA00004651"/>
    </source>
</evidence>
<evidence type="ECO:0000256" key="6">
    <source>
        <dbReference type="ARBA" id="ARBA00022989"/>
    </source>
</evidence>
<protein>
    <submittedName>
        <fullName evidence="9">AI-2E family transporter</fullName>
    </submittedName>
</protein>
<dbReference type="EMBL" id="JAGGDJ010000055">
    <property type="protein sequence ID" value="MBO7748390.1"/>
    <property type="molecule type" value="Genomic_DNA"/>
</dbReference>
<proteinExistence type="inferred from homology"/>
<evidence type="ECO:0000313" key="10">
    <source>
        <dbReference type="Proteomes" id="UP000670947"/>
    </source>
</evidence>
<keyword evidence="4" id="KW-1003">Cell membrane</keyword>
<sequence length="361" mass="39970">MSLQKGFFRICLVIIALLLIVYLTAKISFIFKPLLTIFNILIVPFMLAGFFYYLLRPVVNVMVRRQMSKVFAILVIYVLLAGLLSIFAAVVWPTLQAQLENFVKGAPELIDGFRYQLTRLQHSPVFSSFAGDESELTTKLSEYLNDAITAASDYVTNVVSVVTSFVIIIATVPIILYYMLKESDHIPASILHVVPRRYRKDGQEVLKEIDGALSGFIVGRVIITCLLAVMLYIGFLIIGLPYSLLLAIAAFFLNIIPYIGPILGAIPSIIVAFTVSPTMAFWVVVVTIIAQQIEGNVLSPSIYGRRLDIHPLTTIVLLLVAGDIAGILGVILAIPAYMVVKIIVVRVYNLFLAEKVEELVD</sequence>
<keyword evidence="10" id="KW-1185">Reference proteome</keyword>
<feature type="transmembrane region" description="Helical" evidence="8">
    <location>
        <begin position="158"/>
        <end position="180"/>
    </location>
</feature>
<dbReference type="Pfam" id="PF01594">
    <property type="entry name" value="AI-2E_transport"/>
    <property type="match status" value="1"/>
</dbReference>
<evidence type="ECO:0000256" key="4">
    <source>
        <dbReference type="ARBA" id="ARBA00022475"/>
    </source>
</evidence>
<keyword evidence="7 8" id="KW-0472">Membrane</keyword>
<feature type="transmembrane region" description="Helical" evidence="8">
    <location>
        <begin position="37"/>
        <end position="55"/>
    </location>
</feature>
<keyword evidence="3" id="KW-0813">Transport</keyword>
<dbReference type="InterPro" id="IPR002549">
    <property type="entry name" value="AI-2E-like"/>
</dbReference>
<feature type="transmembrane region" description="Helical" evidence="8">
    <location>
        <begin position="67"/>
        <end position="92"/>
    </location>
</feature>
<evidence type="ECO:0000256" key="8">
    <source>
        <dbReference type="SAM" id="Phobius"/>
    </source>
</evidence>
<feature type="transmembrane region" description="Helical" evidence="8">
    <location>
        <begin position="7"/>
        <end position="31"/>
    </location>
</feature>
<dbReference type="PANTHER" id="PTHR21716:SF53">
    <property type="entry name" value="PERMEASE PERM-RELATED"/>
    <property type="match status" value="1"/>
</dbReference>
<comment type="caution">
    <text evidence="9">The sequence shown here is derived from an EMBL/GenBank/DDBJ whole genome shotgun (WGS) entry which is preliminary data.</text>
</comment>
<reference evidence="9 10" key="1">
    <citation type="submission" date="2021-03" db="EMBL/GenBank/DDBJ databases">
        <title>Paenibacillus artemisicola MWE-103 whole genome sequence.</title>
        <authorList>
            <person name="Ham Y.J."/>
        </authorList>
    </citation>
    <scope>NUCLEOTIDE SEQUENCE [LARGE SCALE GENOMIC DNA]</scope>
    <source>
        <strain evidence="9 10">MWE-103</strain>
    </source>
</reference>
<evidence type="ECO:0000256" key="7">
    <source>
        <dbReference type="ARBA" id="ARBA00023136"/>
    </source>
</evidence>
<evidence type="ECO:0000256" key="5">
    <source>
        <dbReference type="ARBA" id="ARBA00022692"/>
    </source>
</evidence>
<dbReference type="PANTHER" id="PTHR21716">
    <property type="entry name" value="TRANSMEMBRANE PROTEIN"/>
    <property type="match status" value="1"/>
</dbReference>
<feature type="transmembrane region" description="Helical" evidence="8">
    <location>
        <begin position="244"/>
        <end position="263"/>
    </location>
</feature>
<feature type="transmembrane region" description="Helical" evidence="8">
    <location>
        <begin position="313"/>
        <end position="340"/>
    </location>
</feature>
<keyword evidence="6 8" id="KW-1133">Transmembrane helix</keyword>
<name>A0ABS3WJU2_9BACL</name>
<dbReference type="RefSeq" id="WP_208850954.1">
    <property type="nucleotide sequence ID" value="NZ_JAGGDJ010000055.1"/>
</dbReference>
<feature type="transmembrane region" description="Helical" evidence="8">
    <location>
        <begin position="270"/>
        <end position="293"/>
    </location>
</feature>
<organism evidence="9 10">
    <name type="scientific">Paenibacillus artemisiicola</name>
    <dbReference type="NCBI Taxonomy" id="1172618"/>
    <lineage>
        <taxon>Bacteria</taxon>
        <taxon>Bacillati</taxon>
        <taxon>Bacillota</taxon>
        <taxon>Bacilli</taxon>
        <taxon>Bacillales</taxon>
        <taxon>Paenibacillaceae</taxon>
        <taxon>Paenibacillus</taxon>
    </lineage>
</organism>
<comment type="similarity">
    <text evidence="2">Belongs to the autoinducer-2 exporter (AI-2E) (TC 2.A.86) family.</text>
</comment>
<evidence type="ECO:0000256" key="3">
    <source>
        <dbReference type="ARBA" id="ARBA00022448"/>
    </source>
</evidence>
<accession>A0ABS3WJU2</accession>
<evidence type="ECO:0000256" key="2">
    <source>
        <dbReference type="ARBA" id="ARBA00009773"/>
    </source>
</evidence>
<comment type="subcellular location">
    <subcellularLocation>
        <location evidence="1">Cell membrane</location>
        <topology evidence="1">Multi-pass membrane protein</topology>
    </subcellularLocation>
</comment>
<keyword evidence="5 8" id="KW-0812">Transmembrane</keyword>
<feature type="transmembrane region" description="Helical" evidence="8">
    <location>
        <begin position="217"/>
        <end position="238"/>
    </location>
</feature>
<dbReference type="Proteomes" id="UP000670947">
    <property type="component" value="Unassembled WGS sequence"/>
</dbReference>